<reference evidence="2 4" key="1">
    <citation type="submission" date="2018-04" db="EMBL/GenBank/DDBJ databases">
        <title>Complete genome sequences of Streptomyces griseoviridis K61 and characterization of antagonistic properties of biological control agents.</title>
        <authorList>
            <person name="Mariita R.M."/>
            <person name="Sello J.K."/>
        </authorList>
    </citation>
    <scope>NUCLEOTIDE SEQUENCE [LARGE SCALE GENOMIC DNA]</scope>
    <source>
        <strain evidence="2 4">K61</strain>
    </source>
</reference>
<evidence type="ECO:0000313" key="1">
    <source>
        <dbReference type="EMBL" id="AZS84313.1"/>
    </source>
</evidence>
<accession>A0A3S9Z934</accession>
<dbReference type="Proteomes" id="UP000501753">
    <property type="component" value="Chromosome"/>
</dbReference>
<proteinExistence type="predicted"/>
<dbReference type="KEGG" id="sgd:ELQ87_08450"/>
<keyword evidence="4" id="KW-1185">Reference proteome</keyword>
<sequence>MTRAPHALTLDPGLRDLRAADHLLHTLATELALPQGVFGCTHLIRGDRPRVAVSLALPSRPLPRTALEGLAALGHETTDGVPDDTGRAVLYPGAAALTGTITLAETLSRSAITAVVALGSPDRPPPQTRLMTRDHVRPQWQDGELVLTVMPAAGDLLVPFEVPDPTPCCADH</sequence>
<evidence type="ECO:0000313" key="3">
    <source>
        <dbReference type="Proteomes" id="UP000271291"/>
    </source>
</evidence>
<dbReference type="EMBL" id="CP029078">
    <property type="protein sequence ID" value="QCN88828.1"/>
    <property type="molecule type" value="Genomic_DNA"/>
</dbReference>
<evidence type="ECO:0000313" key="4">
    <source>
        <dbReference type="Proteomes" id="UP000501753"/>
    </source>
</evidence>
<dbReference type="OrthoDB" id="5189174at2"/>
<name>A0A3S9Z934_STRGD</name>
<reference evidence="1 3" key="2">
    <citation type="submission" date="2018-12" db="EMBL/GenBank/DDBJ databases">
        <title>Streptomyces griseoviridis F1-27 complete genome.</title>
        <authorList>
            <person name="Mariita R.M."/>
            <person name="Sello J.K."/>
        </authorList>
    </citation>
    <scope>NUCLEOTIDE SEQUENCE [LARGE SCALE GENOMIC DNA]</scope>
    <source>
        <strain evidence="1 3">F1-27</strain>
    </source>
</reference>
<dbReference type="AlphaFoldDB" id="A0A3S9Z934"/>
<protein>
    <submittedName>
        <fullName evidence="1">Uncharacterized protein</fullName>
    </submittedName>
</protein>
<dbReference type="RefSeq" id="WP_127177218.1">
    <property type="nucleotide sequence ID" value="NZ_CP029078.1"/>
</dbReference>
<evidence type="ECO:0000313" key="2">
    <source>
        <dbReference type="EMBL" id="QCN88828.1"/>
    </source>
</evidence>
<dbReference type="Proteomes" id="UP000271291">
    <property type="component" value="Chromosome"/>
</dbReference>
<organism evidence="1 3">
    <name type="scientific">Streptomyces griseoviridis</name>
    <dbReference type="NCBI Taxonomy" id="45398"/>
    <lineage>
        <taxon>Bacteria</taxon>
        <taxon>Bacillati</taxon>
        <taxon>Actinomycetota</taxon>
        <taxon>Actinomycetes</taxon>
        <taxon>Kitasatosporales</taxon>
        <taxon>Streptomycetaceae</taxon>
        <taxon>Streptomyces</taxon>
    </lineage>
</organism>
<dbReference type="EMBL" id="CP034687">
    <property type="protein sequence ID" value="AZS84313.1"/>
    <property type="molecule type" value="Genomic_DNA"/>
</dbReference>
<gene>
    <name evidence="2" type="ORF">DDJ31_30885</name>
    <name evidence="1" type="ORF">ELQ87_08450</name>
</gene>